<evidence type="ECO:0000256" key="1">
    <source>
        <dbReference type="SAM" id="MobiDB-lite"/>
    </source>
</evidence>
<keyword evidence="3" id="KW-1185">Reference proteome</keyword>
<dbReference type="Proteomes" id="UP000235145">
    <property type="component" value="Unassembled WGS sequence"/>
</dbReference>
<name>A0A9R1V1E7_LACSA</name>
<proteinExistence type="predicted"/>
<feature type="compositionally biased region" description="Low complexity" evidence="1">
    <location>
        <begin position="38"/>
        <end position="56"/>
    </location>
</feature>
<feature type="region of interest" description="Disordered" evidence="1">
    <location>
        <begin position="1"/>
        <end position="65"/>
    </location>
</feature>
<accession>A0A9R1V1E7</accession>
<reference evidence="2 3" key="1">
    <citation type="journal article" date="2017" name="Nat. Commun.">
        <title>Genome assembly with in vitro proximity ligation data and whole-genome triplication in lettuce.</title>
        <authorList>
            <person name="Reyes-Chin-Wo S."/>
            <person name="Wang Z."/>
            <person name="Yang X."/>
            <person name="Kozik A."/>
            <person name="Arikit S."/>
            <person name="Song C."/>
            <person name="Xia L."/>
            <person name="Froenicke L."/>
            <person name="Lavelle D.O."/>
            <person name="Truco M.J."/>
            <person name="Xia R."/>
            <person name="Zhu S."/>
            <person name="Xu C."/>
            <person name="Xu H."/>
            <person name="Xu X."/>
            <person name="Cox K."/>
            <person name="Korf I."/>
            <person name="Meyers B.C."/>
            <person name="Michelmore R.W."/>
        </authorList>
    </citation>
    <scope>NUCLEOTIDE SEQUENCE [LARGE SCALE GENOMIC DNA]</scope>
    <source>
        <strain evidence="3">cv. Salinas</strain>
        <tissue evidence="2">Seedlings</tissue>
    </source>
</reference>
<feature type="compositionally biased region" description="Basic and acidic residues" evidence="1">
    <location>
        <begin position="1"/>
        <end position="13"/>
    </location>
</feature>
<organism evidence="2 3">
    <name type="scientific">Lactuca sativa</name>
    <name type="common">Garden lettuce</name>
    <dbReference type="NCBI Taxonomy" id="4236"/>
    <lineage>
        <taxon>Eukaryota</taxon>
        <taxon>Viridiplantae</taxon>
        <taxon>Streptophyta</taxon>
        <taxon>Embryophyta</taxon>
        <taxon>Tracheophyta</taxon>
        <taxon>Spermatophyta</taxon>
        <taxon>Magnoliopsida</taxon>
        <taxon>eudicotyledons</taxon>
        <taxon>Gunneridae</taxon>
        <taxon>Pentapetalae</taxon>
        <taxon>asterids</taxon>
        <taxon>campanulids</taxon>
        <taxon>Asterales</taxon>
        <taxon>Asteraceae</taxon>
        <taxon>Cichorioideae</taxon>
        <taxon>Cichorieae</taxon>
        <taxon>Lactucinae</taxon>
        <taxon>Lactuca</taxon>
    </lineage>
</organism>
<dbReference type="EMBL" id="NBSK02000007">
    <property type="protein sequence ID" value="KAJ0196575.1"/>
    <property type="molecule type" value="Genomic_DNA"/>
</dbReference>
<gene>
    <name evidence="2" type="ORF">LSAT_V11C700342890</name>
</gene>
<comment type="caution">
    <text evidence="2">The sequence shown here is derived from an EMBL/GenBank/DDBJ whole genome shotgun (WGS) entry which is preliminary data.</text>
</comment>
<feature type="compositionally biased region" description="Polar residues" evidence="1">
    <location>
        <begin position="18"/>
        <end position="33"/>
    </location>
</feature>
<evidence type="ECO:0000313" key="3">
    <source>
        <dbReference type="Proteomes" id="UP000235145"/>
    </source>
</evidence>
<dbReference type="AlphaFoldDB" id="A0A9R1V1E7"/>
<protein>
    <submittedName>
        <fullName evidence="2">Uncharacterized protein</fullName>
    </submittedName>
</protein>
<sequence>MSMAIKVERELRPRSTRKSNPTLATSQKSSPPIKTTIYPSNSRPRSSSSYLPNNRPTKIRRLTDRELQSKKAKGLCYRCDEKWNPGHRCKKKELSVLFIHEDEAREEESPPKLELEPTLETPENTILSGICLNSVLGTTNPKTLK</sequence>
<evidence type="ECO:0000313" key="2">
    <source>
        <dbReference type="EMBL" id="KAJ0196575.1"/>
    </source>
</evidence>